<proteinExistence type="predicted"/>
<keyword evidence="5" id="KW-1185">Reference proteome</keyword>
<feature type="region of interest" description="Disordered" evidence="2">
    <location>
        <begin position="138"/>
        <end position="165"/>
    </location>
</feature>
<feature type="compositionally biased region" description="Polar residues" evidence="2">
    <location>
        <begin position="817"/>
        <end position="826"/>
    </location>
</feature>
<reference evidence="5" key="1">
    <citation type="journal article" date="2013" name="Genome Announc.">
        <title>Draft genome sequence of Pseudozyma brasiliensis sp. nov. strain GHG001, a high producer of endo-1,4-xylanase isolated from an insect pest of sugarcane.</title>
        <authorList>
            <person name="Oliveira J.V.D.C."/>
            <person name="dos Santos R.A.C."/>
            <person name="Borges T.A."/>
            <person name="Riano-Pachon D.M."/>
            <person name="Goldman G.H."/>
        </authorList>
    </citation>
    <scope>NUCLEOTIDE SEQUENCE [LARGE SCALE GENOMIC DNA]</scope>
    <source>
        <strain evidence="5">GHG001</strain>
    </source>
</reference>
<feature type="chain" id="PRO_5004732534" description="WW domain-containing protein" evidence="3">
    <location>
        <begin position="21"/>
        <end position="924"/>
    </location>
</feature>
<feature type="compositionally biased region" description="Polar residues" evidence="2">
    <location>
        <begin position="404"/>
        <end position="416"/>
    </location>
</feature>
<evidence type="ECO:0000256" key="3">
    <source>
        <dbReference type="SAM" id="SignalP"/>
    </source>
</evidence>
<name>V5EWE3_KALBG</name>
<feature type="compositionally biased region" description="Basic and acidic residues" evidence="2">
    <location>
        <begin position="836"/>
        <end position="846"/>
    </location>
</feature>
<dbReference type="AlphaFoldDB" id="V5EWE3"/>
<feature type="compositionally biased region" description="Low complexity" evidence="2">
    <location>
        <begin position="271"/>
        <end position="289"/>
    </location>
</feature>
<feature type="compositionally biased region" description="Low complexity" evidence="2">
    <location>
        <begin position="372"/>
        <end position="403"/>
    </location>
</feature>
<gene>
    <name evidence="4" type="ORF">PSEUBRA_SCAF2g02750</name>
</gene>
<dbReference type="eggNOG" id="ENOG502R115">
    <property type="taxonomic scope" value="Eukaryota"/>
</dbReference>
<feature type="compositionally biased region" description="Gly residues" evidence="2">
    <location>
        <begin position="493"/>
        <end position="534"/>
    </location>
</feature>
<dbReference type="Proteomes" id="UP000019377">
    <property type="component" value="Unassembled WGS sequence"/>
</dbReference>
<evidence type="ECO:0000256" key="2">
    <source>
        <dbReference type="SAM" id="MobiDB-lite"/>
    </source>
</evidence>
<evidence type="ECO:0000313" key="4">
    <source>
        <dbReference type="EMBL" id="EST07658.1"/>
    </source>
</evidence>
<feature type="signal peptide" evidence="3">
    <location>
        <begin position="1"/>
        <end position="20"/>
    </location>
</feature>
<keyword evidence="3" id="KW-0732">Signal</keyword>
<protein>
    <recommendedName>
        <fullName evidence="6">WW domain-containing protein</fullName>
    </recommendedName>
</protein>
<dbReference type="EMBL" id="KI545862">
    <property type="protein sequence ID" value="EST07658.1"/>
    <property type="molecule type" value="Genomic_DNA"/>
</dbReference>
<dbReference type="RefSeq" id="XP_016292647.1">
    <property type="nucleotide sequence ID" value="XM_016437147.1"/>
</dbReference>
<evidence type="ECO:0000256" key="1">
    <source>
        <dbReference type="SAM" id="Coils"/>
    </source>
</evidence>
<feature type="coiled-coil region" evidence="1">
    <location>
        <begin position="171"/>
        <end position="198"/>
    </location>
</feature>
<accession>V5EWE3</accession>
<feature type="region of interest" description="Disordered" evidence="2">
    <location>
        <begin position="493"/>
        <end position="560"/>
    </location>
</feature>
<sequence length="924" mass="95587">MKVALLCAIVFGAISVAASASQAVVDDDALRWSKHQRFGATEQKRSQKNDKKIRFKHDLAVPGRSRYPPFTAALIKRGESGAVAEIGENLASLLKGTANGGEKGTEAIGSHYASTSNANVRPHIPEAHPYPRPAFEPPRYSNPFEAHEPPRYSAPYPAPSPARDPALTEKLDKISDKLKKLKKNQVDHQQQIMMMEELQAKQMMAEHAAGGAAGAAAAGKSAKRGWGTGAMALAVGGGLAGGYGLTKLFDTKPSDSTTAYNAQDQAALQANGGAAQGSMPVDGAPQGQAAAGGAGAAADSDIAEGPYRVPNSNLVWLVDKEGQTHVLDPAQNYAEVPPPKGWQPPAQGGGGNTAPSSSGANDAAGSQPVSRNSGDQQADAGAGSAPGAQAPADGAANGPGPDSNTQSGADGNAPQSQNGAGQPEQGGGAPSQGGSNPKPVWDKSTQMWYVTSPKGVRFYIDDQTGYFINSQTGDVSDPKTGKIIYRGDQLMDNGGGNGASGQGQAGAGGPSAGANGQSGGGAPAGTGAGAGARGGQMRKRSLRHRKLEKRQYSTAAYKAASPALREQAKEALLRESSGATALDVVKKPSMFKTLGKGALGIGALAALVMGLSAYAHPNRPNTTPDNEYGLVPTSACDVYGQPIMRDFRGVLWNKSTYARVDMNDMSGIHACTAEEAAAAGQSMASSGGAGQQKRSLHDTNSMPAELVAAVKEDVEHDAAAPLQKRQMKALGSLLPSMSASGTMAVAGTVLITALYLHSIHQKKLQVLQDDYNSKFHSAGEAASSVGNAISTGANGQLFNPLTGDLIMVDQSTNAYYDSGSGEQVNPKTGMPFRYGDGGEEKKDKPVRLPLDQSGNVSGDSPEVQQAMQQWSQMTPQQQQQLMAQYGGLAHQILNSPDPNAALQAWSEQQGQMGISGAQPPRQQQ</sequence>
<dbReference type="OrthoDB" id="2556785at2759"/>
<dbReference type="STRING" id="1365824.V5EWE3"/>
<feature type="region of interest" description="Disordered" evidence="2">
    <location>
        <begin position="899"/>
        <end position="924"/>
    </location>
</feature>
<feature type="region of interest" description="Disordered" evidence="2">
    <location>
        <begin position="817"/>
        <end position="847"/>
    </location>
</feature>
<dbReference type="GeneID" id="27419819"/>
<feature type="compositionally biased region" description="Basic residues" evidence="2">
    <location>
        <begin position="536"/>
        <end position="548"/>
    </location>
</feature>
<dbReference type="OMA" id="VLWNKST"/>
<evidence type="ECO:0000313" key="5">
    <source>
        <dbReference type="Proteomes" id="UP000019377"/>
    </source>
</evidence>
<evidence type="ECO:0008006" key="6">
    <source>
        <dbReference type="Google" id="ProtNLM"/>
    </source>
</evidence>
<feature type="region of interest" description="Disordered" evidence="2">
    <location>
        <begin position="271"/>
        <end position="298"/>
    </location>
</feature>
<dbReference type="HOGENOM" id="CLU_298284_0_0_1"/>
<organism evidence="4 5">
    <name type="scientific">Kalmanozyma brasiliensis (strain GHG001)</name>
    <name type="common">Yeast</name>
    <name type="synonym">Pseudozyma brasiliensis</name>
    <dbReference type="NCBI Taxonomy" id="1365824"/>
    <lineage>
        <taxon>Eukaryota</taxon>
        <taxon>Fungi</taxon>
        <taxon>Dikarya</taxon>
        <taxon>Basidiomycota</taxon>
        <taxon>Ustilaginomycotina</taxon>
        <taxon>Ustilaginomycetes</taxon>
        <taxon>Ustilaginales</taxon>
        <taxon>Ustilaginaceae</taxon>
        <taxon>Kalmanozyma</taxon>
    </lineage>
</organism>
<keyword evidence="1" id="KW-0175">Coiled coil</keyword>
<feature type="region of interest" description="Disordered" evidence="2">
    <location>
        <begin position="331"/>
        <end position="442"/>
    </location>
</feature>